<gene>
    <name evidence="1" type="ORF">BIY41_09935</name>
</gene>
<accession>A0AAX0I549</accession>
<name>A0AAX0I549_XANCG</name>
<evidence type="ECO:0000313" key="2">
    <source>
        <dbReference type="Proteomes" id="UP000175852"/>
    </source>
</evidence>
<protein>
    <submittedName>
        <fullName evidence="1">Uncharacterized protein</fullName>
    </submittedName>
</protein>
<dbReference type="EMBL" id="MKCQ01000028">
    <property type="protein sequence ID" value="OEY98677.1"/>
    <property type="molecule type" value="Genomic_DNA"/>
</dbReference>
<proteinExistence type="predicted"/>
<reference evidence="1 2" key="1">
    <citation type="submission" date="2016-09" db="EMBL/GenBank/DDBJ databases">
        <authorList>
            <person name="Wen S.-F."/>
            <person name="Lo A.-C."/>
            <person name="Lin C.-J."/>
            <person name="Tseng T.-T."/>
        </authorList>
    </citation>
    <scope>NUCLEOTIDE SEQUENCE [LARGE SCALE GENOMIC DNA]</scope>
    <source>
        <strain evidence="1 2">12609</strain>
    </source>
</reference>
<dbReference type="AlphaFoldDB" id="A0AAX0I549"/>
<evidence type="ECO:0000313" key="1">
    <source>
        <dbReference type="EMBL" id="OEY98677.1"/>
    </source>
</evidence>
<comment type="caution">
    <text evidence="1">The sequence shown here is derived from an EMBL/GenBank/DDBJ whole genome shotgun (WGS) entry which is preliminary data.</text>
</comment>
<sequence length="86" mass="9529">MRWYQRAFHLIQRHIGVARTVTPDAREDICASWTDTQYLPFAPVDVLADDGVVPVHSGRQTRQRQAFGSNDAGLFGALERSTVGGS</sequence>
<dbReference type="Proteomes" id="UP000175852">
    <property type="component" value="Unassembled WGS sequence"/>
</dbReference>
<organism evidence="1 2">
    <name type="scientific">Xanthomonas campestris pv. glycines</name>
    <dbReference type="NCBI Taxonomy" id="473421"/>
    <lineage>
        <taxon>Bacteria</taxon>
        <taxon>Pseudomonadati</taxon>
        <taxon>Pseudomonadota</taxon>
        <taxon>Gammaproteobacteria</taxon>
        <taxon>Lysobacterales</taxon>
        <taxon>Lysobacteraceae</taxon>
        <taxon>Xanthomonas</taxon>
    </lineage>
</organism>